<proteinExistence type="predicted"/>
<dbReference type="PANTHER" id="PTHR44305">
    <property type="entry name" value="SI:DKEY-192D15.2-RELATED"/>
    <property type="match status" value="1"/>
</dbReference>
<dbReference type="InterPro" id="IPR000719">
    <property type="entry name" value="Prot_kinase_dom"/>
</dbReference>
<organism evidence="2 3">
    <name type="scientific">Paramecium pentaurelia</name>
    <dbReference type="NCBI Taxonomy" id="43138"/>
    <lineage>
        <taxon>Eukaryota</taxon>
        <taxon>Sar</taxon>
        <taxon>Alveolata</taxon>
        <taxon>Ciliophora</taxon>
        <taxon>Intramacronucleata</taxon>
        <taxon>Oligohymenophorea</taxon>
        <taxon>Peniculida</taxon>
        <taxon>Parameciidae</taxon>
        <taxon>Paramecium</taxon>
    </lineage>
</organism>
<evidence type="ECO:0000313" key="3">
    <source>
        <dbReference type="Proteomes" id="UP000689195"/>
    </source>
</evidence>
<dbReference type="OrthoDB" id="288878at2759"/>
<dbReference type="Proteomes" id="UP000689195">
    <property type="component" value="Unassembled WGS sequence"/>
</dbReference>
<dbReference type="InterPro" id="IPR053083">
    <property type="entry name" value="TF_kinase-domain_protein"/>
</dbReference>
<dbReference type="PROSITE" id="PS50011">
    <property type="entry name" value="PROTEIN_KINASE_DOM"/>
    <property type="match status" value="1"/>
</dbReference>
<dbReference type="AlphaFoldDB" id="A0A8S1SXM7"/>
<accession>A0A8S1SXM7</accession>
<dbReference type="GO" id="GO:0005524">
    <property type="term" value="F:ATP binding"/>
    <property type="evidence" value="ECO:0007669"/>
    <property type="project" value="InterPro"/>
</dbReference>
<evidence type="ECO:0000313" key="2">
    <source>
        <dbReference type="EMBL" id="CAD8144900.1"/>
    </source>
</evidence>
<feature type="domain" description="Protein kinase" evidence="1">
    <location>
        <begin position="11"/>
        <end position="290"/>
    </location>
</feature>
<dbReference type="Pfam" id="PF00069">
    <property type="entry name" value="Pkinase"/>
    <property type="match status" value="1"/>
</dbReference>
<dbReference type="GO" id="GO:0004672">
    <property type="term" value="F:protein kinase activity"/>
    <property type="evidence" value="ECO:0007669"/>
    <property type="project" value="InterPro"/>
</dbReference>
<sequence length="371" mass="43661">MGNQQEKEQSREFLERKLDPNYGEVAVYLDKNTNLTFTEIKHVLSSDIDAAALKQSITKRQSLNHRCLIKIKKYENGEIDDLCSSFMVLSITVEYYSESLQNDIKQRKIHKTTYNEQELKYIIFEISNVCQYMKDLKYEIQDIHPQKVLIDENRNIKYFDQFLETQKINNYFQILFGLRDLEYIAPEQLVLLKGEIRTDNTDQELVNVFCLGLLVVSLMSGIRCVEFYNQDTLEYKRDFVTQILDKYCLKHQFSNFFKQLVIAMLKFHPQDRHNYLQILDQLQQQSDSFAHFLNPPGRQKEFLESQFNSFHTQGSAIKSQVYSATAYDFNEIDQFIKSARQRAQTTLDEVGLDLKLNAFKGSQITIIDQTD</sequence>
<comment type="caution">
    <text evidence="2">The sequence shown here is derived from an EMBL/GenBank/DDBJ whole genome shotgun (WGS) entry which is preliminary data.</text>
</comment>
<gene>
    <name evidence="2" type="ORF">PPENT_87.1.T0130457</name>
</gene>
<protein>
    <recommendedName>
        <fullName evidence="1">Protein kinase domain-containing protein</fullName>
    </recommendedName>
</protein>
<name>A0A8S1SXM7_9CILI</name>
<reference evidence="2" key="1">
    <citation type="submission" date="2021-01" db="EMBL/GenBank/DDBJ databases">
        <authorList>
            <consortium name="Genoscope - CEA"/>
            <person name="William W."/>
        </authorList>
    </citation>
    <scope>NUCLEOTIDE SEQUENCE</scope>
</reference>
<dbReference type="PANTHER" id="PTHR44305:SF24">
    <property type="entry name" value="TYROSINE-PROTEIN KINASE C03B1.5-RELATED"/>
    <property type="match status" value="1"/>
</dbReference>
<keyword evidence="3" id="KW-1185">Reference proteome</keyword>
<evidence type="ECO:0000259" key="1">
    <source>
        <dbReference type="PROSITE" id="PS50011"/>
    </source>
</evidence>
<dbReference type="EMBL" id="CAJJDO010000013">
    <property type="protein sequence ID" value="CAD8144900.1"/>
    <property type="molecule type" value="Genomic_DNA"/>
</dbReference>